<feature type="region of interest" description="Disordered" evidence="1">
    <location>
        <begin position="1"/>
        <end position="63"/>
    </location>
</feature>
<accession>A0A4Y9SMC3</accession>
<protein>
    <submittedName>
        <fullName evidence="2">Uncharacterized protein</fullName>
    </submittedName>
</protein>
<name>A0A4Y9SMC3_9BURK</name>
<proteinExistence type="predicted"/>
<gene>
    <name evidence="2" type="ORF">E4L96_03290</name>
</gene>
<organism evidence="2 3">
    <name type="scientific">Zemynaea arenosa</name>
    <dbReference type="NCBI Taxonomy" id="2561931"/>
    <lineage>
        <taxon>Bacteria</taxon>
        <taxon>Pseudomonadati</taxon>
        <taxon>Pseudomonadota</taxon>
        <taxon>Betaproteobacteria</taxon>
        <taxon>Burkholderiales</taxon>
        <taxon>Oxalobacteraceae</taxon>
        <taxon>Telluria group</taxon>
        <taxon>Zemynaea</taxon>
    </lineage>
</organism>
<dbReference type="EMBL" id="SPVF01000047">
    <property type="protein sequence ID" value="TFW27800.1"/>
    <property type="molecule type" value="Genomic_DNA"/>
</dbReference>
<evidence type="ECO:0000313" key="3">
    <source>
        <dbReference type="Proteomes" id="UP000298438"/>
    </source>
</evidence>
<feature type="compositionally biased region" description="Pro residues" evidence="1">
    <location>
        <begin position="28"/>
        <end position="56"/>
    </location>
</feature>
<dbReference type="RefSeq" id="WP_135205803.1">
    <property type="nucleotide sequence ID" value="NZ_SPVF01000047.1"/>
</dbReference>
<reference evidence="2 3" key="1">
    <citation type="submission" date="2019-03" db="EMBL/GenBank/DDBJ databases">
        <title>Draft Genome Sequence of Massilia arenosa sp. nov., a Novel Massilia Species Isolated from a Sandy-loam Maize Soil.</title>
        <authorList>
            <person name="Raths R."/>
            <person name="Peta V."/>
            <person name="Bucking H."/>
        </authorList>
    </citation>
    <scope>NUCLEOTIDE SEQUENCE [LARGE SCALE GENOMIC DNA]</scope>
    <source>
        <strain evidence="2 3">MC02</strain>
    </source>
</reference>
<sequence>MNRPTQTTGAAWHAHSTPDPEIPSSDPEIPPQPERSPVPDDVPPPEHSPVREPTPPGVTIRAT</sequence>
<keyword evidence="3" id="KW-1185">Reference proteome</keyword>
<evidence type="ECO:0000256" key="1">
    <source>
        <dbReference type="SAM" id="MobiDB-lite"/>
    </source>
</evidence>
<comment type="caution">
    <text evidence="2">The sequence shown here is derived from an EMBL/GenBank/DDBJ whole genome shotgun (WGS) entry which is preliminary data.</text>
</comment>
<dbReference type="Proteomes" id="UP000298438">
    <property type="component" value="Unassembled WGS sequence"/>
</dbReference>
<evidence type="ECO:0000313" key="2">
    <source>
        <dbReference type="EMBL" id="TFW27800.1"/>
    </source>
</evidence>
<dbReference type="AlphaFoldDB" id="A0A4Y9SMC3"/>